<accession>A0A3R9YSV8</accession>
<sequence length="76" mass="8933">MEMPEPLPSTNPEDIAAELRMANARWPKDFDRIRREFALVNHPDKVLPHLRDRAVVRMQIANMMIDREKRKAIARG</sequence>
<dbReference type="EMBL" id="RWKW01000036">
    <property type="protein sequence ID" value="RST86339.1"/>
    <property type="molecule type" value="Genomic_DNA"/>
</dbReference>
<protein>
    <submittedName>
        <fullName evidence="1">Uncharacterized protein</fullName>
    </submittedName>
</protein>
<proteinExistence type="predicted"/>
<dbReference type="AlphaFoldDB" id="A0A3R9YSV8"/>
<evidence type="ECO:0000313" key="1">
    <source>
        <dbReference type="EMBL" id="RST86339.1"/>
    </source>
</evidence>
<dbReference type="OrthoDB" id="7932606at2"/>
<name>A0A3R9YSV8_9HYPH</name>
<gene>
    <name evidence="1" type="ORF">EJC49_11115</name>
</gene>
<evidence type="ECO:0000313" key="2">
    <source>
        <dbReference type="Proteomes" id="UP000278398"/>
    </source>
</evidence>
<reference evidence="1 2" key="1">
    <citation type="submission" date="2018-12" db="EMBL/GenBank/DDBJ databases">
        <title>Mesorhizobium carbonis sp. nov., isolated from coal mine water.</title>
        <authorList>
            <person name="Xin W."/>
            <person name="Xu Z."/>
            <person name="Xiang F."/>
            <person name="Zhang J."/>
            <person name="Xi L."/>
            <person name="Liu J."/>
        </authorList>
    </citation>
    <scope>NUCLEOTIDE SEQUENCE [LARGE SCALE GENOMIC DNA]</scope>
    <source>
        <strain evidence="1 2">B2.3</strain>
    </source>
</reference>
<keyword evidence="2" id="KW-1185">Reference proteome</keyword>
<dbReference type="Proteomes" id="UP000278398">
    <property type="component" value="Unassembled WGS sequence"/>
</dbReference>
<organism evidence="1 2">
    <name type="scientific">Aquibium carbonis</name>
    <dbReference type="NCBI Taxonomy" id="2495581"/>
    <lineage>
        <taxon>Bacteria</taxon>
        <taxon>Pseudomonadati</taxon>
        <taxon>Pseudomonadota</taxon>
        <taxon>Alphaproteobacteria</taxon>
        <taxon>Hyphomicrobiales</taxon>
        <taxon>Phyllobacteriaceae</taxon>
        <taxon>Aquibium</taxon>
    </lineage>
</organism>
<comment type="caution">
    <text evidence="1">The sequence shown here is derived from an EMBL/GenBank/DDBJ whole genome shotgun (WGS) entry which is preliminary data.</text>
</comment>